<comment type="caution">
    <text evidence="2">The sequence shown here is derived from an EMBL/GenBank/DDBJ whole genome shotgun (WGS) entry which is preliminary data.</text>
</comment>
<protein>
    <submittedName>
        <fullName evidence="2">Uncharacterized protein</fullName>
    </submittedName>
</protein>
<dbReference type="Proteomes" id="UP000609346">
    <property type="component" value="Unassembled WGS sequence"/>
</dbReference>
<keyword evidence="1" id="KW-1133">Transmembrane helix</keyword>
<gene>
    <name evidence="2" type="ORF">H8B09_09900</name>
</gene>
<evidence type="ECO:0000313" key="3">
    <source>
        <dbReference type="Proteomes" id="UP000609346"/>
    </source>
</evidence>
<organism evidence="2 3">
    <name type="scientific">Paenibacillus terricola</name>
    <dbReference type="NCBI Taxonomy" id="2763503"/>
    <lineage>
        <taxon>Bacteria</taxon>
        <taxon>Bacillati</taxon>
        <taxon>Bacillota</taxon>
        <taxon>Bacilli</taxon>
        <taxon>Bacillales</taxon>
        <taxon>Paenibacillaceae</taxon>
        <taxon>Paenibacillus</taxon>
    </lineage>
</organism>
<keyword evidence="3" id="KW-1185">Reference proteome</keyword>
<accession>A0ABR8MSY3</accession>
<dbReference type="EMBL" id="JACXZA010000002">
    <property type="protein sequence ID" value="MBD3919067.1"/>
    <property type="molecule type" value="Genomic_DNA"/>
</dbReference>
<reference evidence="2 3" key="1">
    <citation type="submission" date="2020-09" db="EMBL/GenBank/DDBJ databases">
        <title>Paenibacillus sp. strain PR3 16S rRNA gene Genome sequencing and assembly.</title>
        <authorList>
            <person name="Kim J."/>
        </authorList>
    </citation>
    <scope>NUCLEOTIDE SEQUENCE [LARGE SCALE GENOMIC DNA]</scope>
    <source>
        <strain evidence="2 3">PR3</strain>
    </source>
</reference>
<keyword evidence="1" id="KW-0472">Membrane</keyword>
<evidence type="ECO:0000313" key="2">
    <source>
        <dbReference type="EMBL" id="MBD3919067.1"/>
    </source>
</evidence>
<name>A0ABR8MSY3_9BACL</name>
<proteinExistence type="predicted"/>
<keyword evidence="1" id="KW-0812">Transmembrane</keyword>
<feature type="transmembrane region" description="Helical" evidence="1">
    <location>
        <begin position="54"/>
        <end position="75"/>
    </location>
</feature>
<sequence>MGCNRTIGGGTRGSRLHSRSIPSVEEGTAYALAHVFLIVALLSNLFGLRISGTVSLILSGIVLLLLLGTLQLRYLPSSMRI</sequence>
<feature type="transmembrane region" description="Helical" evidence="1">
    <location>
        <begin position="29"/>
        <end position="48"/>
    </location>
</feature>
<evidence type="ECO:0000256" key="1">
    <source>
        <dbReference type="SAM" id="Phobius"/>
    </source>
</evidence>
<dbReference type="RefSeq" id="WP_191203340.1">
    <property type="nucleotide sequence ID" value="NZ_JACXZA010000002.1"/>
</dbReference>